<dbReference type="EMBL" id="JBHUIP010000014">
    <property type="protein sequence ID" value="MFD2264797.1"/>
    <property type="molecule type" value="Genomic_DNA"/>
</dbReference>
<reference evidence="3" key="1">
    <citation type="journal article" date="2019" name="Int. J. Syst. Evol. Microbiol.">
        <title>The Global Catalogue of Microorganisms (GCM) 10K type strain sequencing project: providing services to taxonomists for standard genome sequencing and annotation.</title>
        <authorList>
            <consortium name="The Broad Institute Genomics Platform"/>
            <consortium name="The Broad Institute Genome Sequencing Center for Infectious Disease"/>
            <person name="Wu L."/>
            <person name="Ma J."/>
        </authorList>
    </citation>
    <scope>NUCLEOTIDE SEQUENCE [LARGE SCALE GENOMIC DNA]</scope>
    <source>
        <strain evidence="3">CGMCC 1.19062</strain>
    </source>
</reference>
<evidence type="ECO:0000256" key="1">
    <source>
        <dbReference type="SAM" id="SignalP"/>
    </source>
</evidence>
<accession>A0ABW5DUN6</accession>
<dbReference type="RefSeq" id="WP_379877927.1">
    <property type="nucleotide sequence ID" value="NZ_JBHUIP010000014.1"/>
</dbReference>
<dbReference type="PROSITE" id="PS51257">
    <property type="entry name" value="PROKAR_LIPOPROTEIN"/>
    <property type="match status" value="1"/>
</dbReference>
<dbReference type="Proteomes" id="UP001597295">
    <property type="component" value="Unassembled WGS sequence"/>
</dbReference>
<comment type="caution">
    <text evidence="2">The sequence shown here is derived from an EMBL/GenBank/DDBJ whole genome shotgun (WGS) entry which is preliminary data.</text>
</comment>
<evidence type="ECO:0000313" key="2">
    <source>
        <dbReference type="EMBL" id="MFD2264797.1"/>
    </source>
</evidence>
<keyword evidence="1" id="KW-0732">Signal</keyword>
<feature type="signal peptide" evidence="1">
    <location>
        <begin position="1"/>
        <end position="23"/>
    </location>
</feature>
<gene>
    <name evidence="2" type="ORF">ACFSM5_17965</name>
</gene>
<name>A0ABW5DUN6_9PROT</name>
<feature type="chain" id="PRO_5046715621" evidence="1">
    <location>
        <begin position="24"/>
        <end position="284"/>
    </location>
</feature>
<evidence type="ECO:0000313" key="3">
    <source>
        <dbReference type="Proteomes" id="UP001597295"/>
    </source>
</evidence>
<protein>
    <submittedName>
        <fullName evidence="2">Uncharacterized protein</fullName>
    </submittedName>
</protein>
<keyword evidence="3" id="KW-1185">Reference proteome</keyword>
<sequence>MRHVVILVLTALLAACQPLPAPYAPTFEEKASPLLMLRDATGVWVEVPSGIPPDLAQALADSVAENLRTADIPAAVGTGNRGSALLRAAGQIYPIGPAENQLALMWQFVGPDGKQVQWEQRETVPRAAGLRPTPGQVARMGQTISGRVIPLLATSTAAVPLDSGVLIGDVTGAPGDGNTALKRALEYTLKQRGVLIADKAGPTTLTIRGKIEIGKPVGLLQAIRLNWGLFQPDGSEIGTITQENDIPANSLDRTWGETALFAAEGAVDGLKPLIEKAPLPKKQP</sequence>
<organism evidence="2 3">
    <name type="scientific">Lacibacterium aquatile</name>
    <dbReference type="NCBI Taxonomy" id="1168082"/>
    <lineage>
        <taxon>Bacteria</taxon>
        <taxon>Pseudomonadati</taxon>
        <taxon>Pseudomonadota</taxon>
        <taxon>Alphaproteobacteria</taxon>
        <taxon>Rhodospirillales</taxon>
        <taxon>Rhodospirillaceae</taxon>
    </lineage>
</organism>
<proteinExistence type="predicted"/>